<dbReference type="PROSITE" id="PS51740">
    <property type="entry name" value="SPOVT_ABRB"/>
    <property type="match status" value="1"/>
</dbReference>
<gene>
    <name evidence="3" type="ORF">D5R40_13090</name>
</gene>
<dbReference type="InterPro" id="IPR007159">
    <property type="entry name" value="SpoVT-AbrB_dom"/>
</dbReference>
<feature type="domain" description="SpoVT-AbrB" evidence="2">
    <location>
        <begin position="1"/>
        <end position="46"/>
    </location>
</feature>
<sequence>MEQLTVDQFGRIEIPEKIRQQLGINNQTKLSLKVENGQLILQPLEPELETYYEDGILVFKAEPICNTETIIDELRTERINELTSW</sequence>
<evidence type="ECO:0000313" key="3">
    <source>
        <dbReference type="EMBL" id="RQH43295.1"/>
    </source>
</evidence>
<dbReference type="SMART" id="SM00966">
    <property type="entry name" value="SpoVT_AbrB"/>
    <property type="match status" value="1"/>
</dbReference>
<dbReference type="RefSeq" id="WP_124142738.1">
    <property type="nucleotide sequence ID" value="NZ_CAWOKI010000382.1"/>
</dbReference>
<dbReference type="AlphaFoldDB" id="A0A3N6PIS5"/>
<proteinExistence type="predicted"/>
<keyword evidence="1 3" id="KW-0238">DNA-binding</keyword>
<dbReference type="Proteomes" id="UP000269154">
    <property type="component" value="Unassembled WGS sequence"/>
</dbReference>
<protein>
    <submittedName>
        <fullName evidence="3">AbrB/MazE/SpoVT family DNA-binding domain-containing protein</fullName>
    </submittedName>
</protein>
<dbReference type="Pfam" id="PF04014">
    <property type="entry name" value="MazE_antitoxin"/>
    <property type="match status" value="1"/>
</dbReference>
<dbReference type="SUPFAM" id="SSF89447">
    <property type="entry name" value="AbrB/MazE/MraZ-like"/>
    <property type="match status" value="1"/>
</dbReference>
<organism evidence="3 4">
    <name type="scientific">Okeania hirsuta</name>
    <dbReference type="NCBI Taxonomy" id="1458930"/>
    <lineage>
        <taxon>Bacteria</taxon>
        <taxon>Bacillati</taxon>
        <taxon>Cyanobacteriota</taxon>
        <taxon>Cyanophyceae</taxon>
        <taxon>Oscillatoriophycideae</taxon>
        <taxon>Oscillatoriales</taxon>
        <taxon>Microcoleaceae</taxon>
        <taxon>Okeania</taxon>
    </lineage>
</organism>
<dbReference type="EMBL" id="RCBY01000063">
    <property type="protein sequence ID" value="RQH43295.1"/>
    <property type="molecule type" value="Genomic_DNA"/>
</dbReference>
<evidence type="ECO:0000313" key="4">
    <source>
        <dbReference type="Proteomes" id="UP000269154"/>
    </source>
</evidence>
<reference evidence="3 4" key="1">
    <citation type="journal article" date="2018" name="ACS Chem. Biol.">
        <title>Ketoreductase domain dysfunction expands chemodiversity: malyngamide biosynthesis in the cyanobacterium Okeania hirsuta.</title>
        <authorList>
            <person name="Moss N.A."/>
            <person name="Leao T."/>
            <person name="Rankin M."/>
            <person name="McCullough T.M."/>
            <person name="Qu P."/>
            <person name="Korobeynikov A."/>
            <person name="Smith J.L."/>
            <person name="Gerwick L."/>
            <person name="Gerwick W.H."/>
        </authorList>
    </citation>
    <scope>NUCLEOTIDE SEQUENCE [LARGE SCALE GENOMIC DNA]</scope>
    <source>
        <strain evidence="3 4">PAB10Feb10-1</strain>
    </source>
</reference>
<evidence type="ECO:0000256" key="1">
    <source>
        <dbReference type="PROSITE-ProRule" id="PRU01076"/>
    </source>
</evidence>
<dbReference type="Gene3D" id="2.10.260.10">
    <property type="match status" value="1"/>
</dbReference>
<keyword evidence="4" id="KW-1185">Reference proteome</keyword>
<dbReference type="OrthoDB" id="583351at2"/>
<dbReference type="InterPro" id="IPR037914">
    <property type="entry name" value="SpoVT-AbrB_sf"/>
</dbReference>
<evidence type="ECO:0000259" key="2">
    <source>
        <dbReference type="PROSITE" id="PS51740"/>
    </source>
</evidence>
<name>A0A3N6PIS5_9CYAN</name>
<comment type="caution">
    <text evidence="3">The sequence shown here is derived from an EMBL/GenBank/DDBJ whole genome shotgun (WGS) entry which is preliminary data.</text>
</comment>
<accession>A0A3N6PIS5</accession>
<dbReference type="GO" id="GO:0003677">
    <property type="term" value="F:DNA binding"/>
    <property type="evidence" value="ECO:0007669"/>
    <property type="project" value="UniProtKB-UniRule"/>
</dbReference>